<gene>
    <name evidence="2" type="ORF">BHE90_016989</name>
</gene>
<feature type="region of interest" description="Disordered" evidence="1">
    <location>
        <begin position="89"/>
        <end position="147"/>
    </location>
</feature>
<sequence length="356" mass="39317">MPDEKVDPYMRGWQLRRIYEKYKDQNGGKTVRSINATDLALMEYCPLSESTEDEKRFMTEWTTNAKSLGGALGAWRKSMKELGHVARLMEEDDVPASKAKQDKGKGKDVESLEPVQEQNEPDSAVPDSPRVPAKIPLVHPPPAVNPPVTEGVVTERLCHSQAELSPGRRPDLLALTESRLQVSHANAAVHLPSAQPPASVLRDLAQLSLRPEAEATVGDRGSSSPNVQPLTLNNVASIGRNIVRDIQGYVEQVIPRRNIGPSQPVEAGEMVYPEEVSRASSTAHALSQRQEDVEPALTTEDDAIFTVEDGDLYQFYHALRHGIVPRPGTTRLKQRPESYMTGLLGVRRIGGWMDEK</sequence>
<reference evidence="2 3" key="1">
    <citation type="submission" date="2017-06" db="EMBL/GenBank/DDBJ databases">
        <title>Comparative genomic analysis of Ambrosia Fusariam Clade fungi.</title>
        <authorList>
            <person name="Stajich J.E."/>
            <person name="Carrillo J."/>
            <person name="Kijimoto T."/>
            <person name="Eskalen A."/>
            <person name="O'Donnell K."/>
            <person name="Kasson M."/>
        </authorList>
    </citation>
    <scope>NUCLEOTIDE SEQUENCE [LARGE SCALE GENOMIC DNA]</scope>
    <source>
        <strain evidence="2 3">UCR1854</strain>
    </source>
</reference>
<evidence type="ECO:0000256" key="1">
    <source>
        <dbReference type="SAM" id="MobiDB-lite"/>
    </source>
</evidence>
<name>A0A430KYU9_9HYPO</name>
<evidence type="ECO:0000313" key="3">
    <source>
        <dbReference type="Proteomes" id="UP000287124"/>
    </source>
</evidence>
<dbReference type="AlphaFoldDB" id="A0A430KYU9"/>
<feature type="compositionally biased region" description="Basic and acidic residues" evidence="1">
    <location>
        <begin position="99"/>
        <end position="110"/>
    </location>
</feature>
<evidence type="ECO:0000313" key="2">
    <source>
        <dbReference type="EMBL" id="RTE68635.1"/>
    </source>
</evidence>
<protein>
    <submittedName>
        <fullName evidence="2">Uncharacterized protein</fullName>
    </submittedName>
</protein>
<comment type="caution">
    <text evidence="2">The sequence shown here is derived from an EMBL/GenBank/DDBJ whole genome shotgun (WGS) entry which is preliminary data.</text>
</comment>
<dbReference type="Proteomes" id="UP000287124">
    <property type="component" value="Unassembled WGS sequence"/>
</dbReference>
<organism evidence="2 3">
    <name type="scientific">Fusarium euwallaceae</name>
    <dbReference type="NCBI Taxonomy" id="1147111"/>
    <lineage>
        <taxon>Eukaryota</taxon>
        <taxon>Fungi</taxon>
        <taxon>Dikarya</taxon>
        <taxon>Ascomycota</taxon>
        <taxon>Pezizomycotina</taxon>
        <taxon>Sordariomycetes</taxon>
        <taxon>Hypocreomycetidae</taxon>
        <taxon>Hypocreales</taxon>
        <taxon>Nectriaceae</taxon>
        <taxon>Fusarium</taxon>
        <taxon>Fusarium solani species complex</taxon>
    </lineage>
</organism>
<proteinExistence type="predicted"/>
<accession>A0A430KYU9</accession>
<keyword evidence="3" id="KW-1185">Reference proteome</keyword>
<dbReference type="EMBL" id="MIKF01000761">
    <property type="protein sequence ID" value="RTE68635.1"/>
    <property type="molecule type" value="Genomic_DNA"/>
</dbReference>